<name>A0A4Y2KD29_ARAVE</name>
<sequence>MELITPCGWRKFHNDQCSLQGSICCEESSPFPSTNQAALAQCLFSITLEFSMHFVDGMAWRAKSLSRMMRMSKAQDVYDLCTHRPSKNSVRLIRIPETC</sequence>
<gene>
    <name evidence="1" type="ORF">AVEN_3444_1</name>
</gene>
<dbReference type="EMBL" id="BGPR01004490">
    <property type="protein sequence ID" value="GBN00188.1"/>
    <property type="molecule type" value="Genomic_DNA"/>
</dbReference>
<dbReference type="Proteomes" id="UP000499080">
    <property type="component" value="Unassembled WGS sequence"/>
</dbReference>
<comment type="caution">
    <text evidence="1">The sequence shown here is derived from an EMBL/GenBank/DDBJ whole genome shotgun (WGS) entry which is preliminary data.</text>
</comment>
<proteinExistence type="predicted"/>
<accession>A0A4Y2KD29</accession>
<evidence type="ECO:0000313" key="2">
    <source>
        <dbReference type="Proteomes" id="UP000499080"/>
    </source>
</evidence>
<evidence type="ECO:0000313" key="1">
    <source>
        <dbReference type="EMBL" id="GBN00188.1"/>
    </source>
</evidence>
<dbReference type="AlphaFoldDB" id="A0A4Y2KD29"/>
<keyword evidence="2" id="KW-1185">Reference proteome</keyword>
<reference evidence="1 2" key="1">
    <citation type="journal article" date="2019" name="Sci. Rep.">
        <title>Orb-weaving spider Araneus ventricosus genome elucidates the spidroin gene catalogue.</title>
        <authorList>
            <person name="Kono N."/>
            <person name="Nakamura H."/>
            <person name="Ohtoshi R."/>
            <person name="Moran D.A.P."/>
            <person name="Shinohara A."/>
            <person name="Yoshida Y."/>
            <person name="Fujiwara M."/>
            <person name="Mori M."/>
            <person name="Tomita M."/>
            <person name="Arakawa K."/>
        </authorList>
    </citation>
    <scope>NUCLEOTIDE SEQUENCE [LARGE SCALE GENOMIC DNA]</scope>
</reference>
<protein>
    <submittedName>
        <fullName evidence="1">Uncharacterized protein</fullName>
    </submittedName>
</protein>
<organism evidence="1 2">
    <name type="scientific">Araneus ventricosus</name>
    <name type="common">Orbweaver spider</name>
    <name type="synonym">Epeira ventricosa</name>
    <dbReference type="NCBI Taxonomy" id="182803"/>
    <lineage>
        <taxon>Eukaryota</taxon>
        <taxon>Metazoa</taxon>
        <taxon>Ecdysozoa</taxon>
        <taxon>Arthropoda</taxon>
        <taxon>Chelicerata</taxon>
        <taxon>Arachnida</taxon>
        <taxon>Araneae</taxon>
        <taxon>Araneomorphae</taxon>
        <taxon>Entelegynae</taxon>
        <taxon>Araneoidea</taxon>
        <taxon>Araneidae</taxon>
        <taxon>Araneus</taxon>
    </lineage>
</organism>